<organism evidence="5">
    <name type="scientific">Craspedostauros australis</name>
    <dbReference type="NCBI Taxonomy" id="1486917"/>
    <lineage>
        <taxon>Eukaryota</taxon>
        <taxon>Sar</taxon>
        <taxon>Stramenopiles</taxon>
        <taxon>Ochrophyta</taxon>
        <taxon>Bacillariophyta</taxon>
        <taxon>Bacillariophyceae</taxon>
        <taxon>Bacillariophycidae</taxon>
        <taxon>Naviculales</taxon>
        <taxon>Naviculaceae</taxon>
        <taxon>Craspedostauros</taxon>
    </lineage>
</organism>
<feature type="domain" description="Methyltransferase" evidence="4">
    <location>
        <begin position="104"/>
        <end position="208"/>
    </location>
</feature>
<dbReference type="InterPro" id="IPR051419">
    <property type="entry name" value="Lys/N-term_MeTrsfase_sf"/>
</dbReference>
<dbReference type="PANTHER" id="PTHR12176">
    <property type="entry name" value="SAM-DEPENDENT METHYLTRANSFERASE SUPERFAMILY PROTEIN"/>
    <property type="match status" value="1"/>
</dbReference>
<evidence type="ECO:0000256" key="2">
    <source>
        <dbReference type="ARBA" id="ARBA00022603"/>
    </source>
</evidence>
<name>A0A7S0F5D7_9STRA</name>
<dbReference type="GO" id="GO:0032259">
    <property type="term" value="P:methylation"/>
    <property type="evidence" value="ECO:0007669"/>
    <property type="project" value="UniProtKB-KW"/>
</dbReference>
<keyword evidence="3" id="KW-0808">Transferase</keyword>
<protein>
    <recommendedName>
        <fullName evidence="4">Methyltransferase domain-containing protein</fullName>
    </recommendedName>
</protein>
<dbReference type="EMBL" id="HBEF01021198">
    <property type="protein sequence ID" value="CAD8340979.1"/>
    <property type="molecule type" value="Transcribed_RNA"/>
</dbReference>
<dbReference type="InterPro" id="IPR029063">
    <property type="entry name" value="SAM-dependent_MTases_sf"/>
</dbReference>
<dbReference type="Pfam" id="PF13649">
    <property type="entry name" value="Methyltransf_25"/>
    <property type="match status" value="1"/>
</dbReference>
<dbReference type="CDD" id="cd02440">
    <property type="entry name" value="AdoMet_MTases"/>
    <property type="match status" value="1"/>
</dbReference>
<proteinExistence type="inferred from homology"/>
<dbReference type="PANTHER" id="PTHR12176:SF80">
    <property type="entry name" value="EEF1A LYSINE METHYLTRANSFERASE 4"/>
    <property type="match status" value="1"/>
</dbReference>
<comment type="similarity">
    <text evidence="1">Belongs to the methyltransferase superfamily.</text>
</comment>
<dbReference type="Gene3D" id="3.40.50.150">
    <property type="entry name" value="Vaccinia Virus protein VP39"/>
    <property type="match status" value="1"/>
</dbReference>
<dbReference type="GO" id="GO:0008168">
    <property type="term" value="F:methyltransferase activity"/>
    <property type="evidence" value="ECO:0007669"/>
    <property type="project" value="UniProtKB-KW"/>
</dbReference>
<evidence type="ECO:0000256" key="1">
    <source>
        <dbReference type="ARBA" id="ARBA00008361"/>
    </source>
</evidence>
<accession>A0A7S0F5D7</accession>
<evidence type="ECO:0000256" key="3">
    <source>
        <dbReference type="ARBA" id="ARBA00022679"/>
    </source>
</evidence>
<dbReference type="InterPro" id="IPR041698">
    <property type="entry name" value="Methyltransf_25"/>
</dbReference>
<keyword evidence="2" id="KW-0489">Methyltransferase</keyword>
<dbReference type="AlphaFoldDB" id="A0A7S0F5D7"/>
<gene>
    <name evidence="5" type="ORF">CAUS1442_LOCUS13114</name>
</gene>
<sequence length="276" mass="31162">MSLAGRYVIDRVKRFIGKSYKLPVPPYGDPGYWDRAYKSFGPHDSYEWGNISLSGLKEFKYTNIDWNNALYPNSTIVQNADAKYDGSLGECMGVKPKASKDQPILMLGCGNSKLGEEMIIDGGWRGPLIQVDVSGRVVEAMSQRCGHLIENGHMNFVEDDATQLSAFPDGMFDACIDKGMIDAVFCADEYEQCEAMLSSVHRVLKPGGNFVFLSFSRPEFLLQNIFMANGDGAASRRRRPEWERMHIYGLDSIMIYRFQKPVKARAQTIGRKKRIR</sequence>
<evidence type="ECO:0000313" key="5">
    <source>
        <dbReference type="EMBL" id="CAD8340979.1"/>
    </source>
</evidence>
<evidence type="ECO:0000259" key="4">
    <source>
        <dbReference type="Pfam" id="PF13649"/>
    </source>
</evidence>
<reference evidence="5" key="1">
    <citation type="submission" date="2021-01" db="EMBL/GenBank/DDBJ databases">
        <authorList>
            <person name="Corre E."/>
            <person name="Pelletier E."/>
            <person name="Niang G."/>
            <person name="Scheremetjew M."/>
            <person name="Finn R."/>
            <person name="Kale V."/>
            <person name="Holt S."/>
            <person name="Cochrane G."/>
            <person name="Meng A."/>
            <person name="Brown T."/>
            <person name="Cohen L."/>
        </authorList>
    </citation>
    <scope>NUCLEOTIDE SEQUENCE</scope>
    <source>
        <strain evidence="5">CCMP3328</strain>
    </source>
</reference>
<dbReference type="SUPFAM" id="SSF53335">
    <property type="entry name" value="S-adenosyl-L-methionine-dependent methyltransferases"/>
    <property type="match status" value="1"/>
</dbReference>